<sequence length="325" mass="35647">MALGMWWLTAGLILAAAVVGVVAWMRFRRARPQHARPIANSHRLTRIPGYRRALKRSSLQASLALVTLSVLVVLAAIGSGRWIYQRVEQPEKFNRDIVLCLDVSGSMVDYDVQVIQRYLEMLPGFQGERISLVLWDATAVPVFPLTDDYDFVNDQLKLVADSMESYGSVGSEYFAGTRNSGGASLVGDGLASCALMFGETTDDGRSRSIIFATDNAVNGDALMSLPEAAALTKERKITVYGLDANEFEDAFADEYRVQIEQNGGKYFKLSDESSISAIVDDITSEQTSIIRGAPIVLITDRPAGWLIAILGVIVGYLVLAWRLKL</sequence>
<comment type="caution">
    <text evidence="3">The sequence shown here is derived from an EMBL/GenBank/DDBJ whole genome shotgun (WGS) entry which is preliminary data.</text>
</comment>
<evidence type="ECO:0000259" key="2">
    <source>
        <dbReference type="PROSITE" id="PS50234"/>
    </source>
</evidence>
<accession>A0ABT2HWY3</accession>
<keyword evidence="1" id="KW-0472">Membrane</keyword>
<evidence type="ECO:0000256" key="1">
    <source>
        <dbReference type="SAM" id="Phobius"/>
    </source>
</evidence>
<gene>
    <name evidence="3" type="ORF">M3D15_05680</name>
</gene>
<evidence type="ECO:0000313" key="4">
    <source>
        <dbReference type="Proteomes" id="UP001525379"/>
    </source>
</evidence>
<proteinExistence type="predicted"/>
<feature type="transmembrane region" description="Helical" evidence="1">
    <location>
        <begin position="61"/>
        <end position="84"/>
    </location>
</feature>
<dbReference type="EMBL" id="JALXSQ010000017">
    <property type="protein sequence ID" value="MCT2042824.1"/>
    <property type="molecule type" value="Genomic_DNA"/>
</dbReference>
<keyword evidence="4" id="KW-1185">Reference proteome</keyword>
<dbReference type="InterPro" id="IPR036465">
    <property type="entry name" value="vWFA_dom_sf"/>
</dbReference>
<dbReference type="Gene3D" id="3.40.50.410">
    <property type="entry name" value="von Willebrand factor, type A domain"/>
    <property type="match status" value="1"/>
</dbReference>
<name>A0ABT2HWY3_9MICO</name>
<feature type="transmembrane region" description="Helical" evidence="1">
    <location>
        <begin position="303"/>
        <end position="323"/>
    </location>
</feature>
<feature type="transmembrane region" description="Helical" evidence="1">
    <location>
        <begin position="6"/>
        <end position="27"/>
    </location>
</feature>
<dbReference type="SMART" id="SM00327">
    <property type="entry name" value="VWA"/>
    <property type="match status" value="1"/>
</dbReference>
<evidence type="ECO:0000313" key="3">
    <source>
        <dbReference type="EMBL" id="MCT2042824.1"/>
    </source>
</evidence>
<dbReference type="InterPro" id="IPR002035">
    <property type="entry name" value="VWF_A"/>
</dbReference>
<organism evidence="3 4">
    <name type="scientific">Pseudoclavibacter albus</name>
    <dbReference type="NCBI Taxonomy" id="272241"/>
    <lineage>
        <taxon>Bacteria</taxon>
        <taxon>Bacillati</taxon>
        <taxon>Actinomycetota</taxon>
        <taxon>Actinomycetes</taxon>
        <taxon>Micrococcales</taxon>
        <taxon>Microbacteriaceae</taxon>
        <taxon>Pseudoclavibacter</taxon>
    </lineage>
</organism>
<feature type="domain" description="VWFA" evidence="2">
    <location>
        <begin position="96"/>
        <end position="282"/>
    </location>
</feature>
<keyword evidence="1" id="KW-0812">Transmembrane</keyword>
<dbReference type="SUPFAM" id="SSF53300">
    <property type="entry name" value="vWA-like"/>
    <property type="match status" value="1"/>
</dbReference>
<protein>
    <submittedName>
        <fullName evidence="3">VWA domain-containing protein</fullName>
    </submittedName>
</protein>
<dbReference type="PROSITE" id="PS50234">
    <property type="entry name" value="VWFA"/>
    <property type="match status" value="1"/>
</dbReference>
<reference evidence="3 4" key="1">
    <citation type="submission" date="2022-04" db="EMBL/GenBank/DDBJ databases">
        <title>Human microbiome associated bacterial genomes.</title>
        <authorList>
            <person name="Sandstrom S."/>
            <person name="Salamzade R."/>
            <person name="Kalan L.R."/>
        </authorList>
    </citation>
    <scope>NUCLEOTIDE SEQUENCE [LARGE SCALE GENOMIC DNA]</scope>
    <source>
        <strain evidence="4">p3-SID1799</strain>
    </source>
</reference>
<dbReference type="RefSeq" id="WP_206394676.1">
    <property type="nucleotide sequence ID" value="NZ_JAFDPW010000001.1"/>
</dbReference>
<keyword evidence="1" id="KW-1133">Transmembrane helix</keyword>
<dbReference type="Proteomes" id="UP001525379">
    <property type="component" value="Unassembled WGS sequence"/>
</dbReference>